<feature type="non-terminal residue" evidence="3">
    <location>
        <position position="1"/>
    </location>
</feature>
<organism evidence="3 4">
    <name type="scientific">Pristionchus mayeri</name>
    <dbReference type="NCBI Taxonomy" id="1317129"/>
    <lineage>
        <taxon>Eukaryota</taxon>
        <taxon>Metazoa</taxon>
        <taxon>Ecdysozoa</taxon>
        <taxon>Nematoda</taxon>
        <taxon>Chromadorea</taxon>
        <taxon>Rhabditida</taxon>
        <taxon>Rhabditina</taxon>
        <taxon>Diplogasteromorpha</taxon>
        <taxon>Diplogasteroidea</taxon>
        <taxon>Neodiplogasteridae</taxon>
        <taxon>Pristionchus</taxon>
    </lineage>
</organism>
<evidence type="ECO:0000313" key="4">
    <source>
        <dbReference type="Proteomes" id="UP001328107"/>
    </source>
</evidence>
<evidence type="ECO:0000313" key="2">
    <source>
        <dbReference type="EMBL" id="GMR48733.1"/>
    </source>
</evidence>
<feature type="region of interest" description="Disordered" evidence="1">
    <location>
        <begin position="1"/>
        <end position="22"/>
    </location>
</feature>
<protein>
    <submittedName>
        <fullName evidence="3">Uncharacterized protein</fullName>
    </submittedName>
</protein>
<reference evidence="4" key="1">
    <citation type="submission" date="2022-10" db="EMBL/GenBank/DDBJ databases">
        <title>Genome assembly of Pristionchus species.</title>
        <authorList>
            <person name="Yoshida K."/>
            <person name="Sommer R.J."/>
        </authorList>
    </citation>
    <scope>NUCLEOTIDE SEQUENCE [LARGE SCALE GENOMIC DNA]</scope>
    <source>
        <strain evidence="4">RS5460</strain>
    </source>
</reference>
<proteinExistence type="predicted"/>
<dbReference type="AlphaFoldDB" id="A0AAN5I255"/>
<dbReference type="EMBL" id="BTRK01000004">
    <property type="protein sequence ID" value="GMR48733.1"/>
    <property type="molecule type" value="Genomic_DNA"/>
</dbReference>
<dbReference type="Proteomes" id="UP001328107">
    <property type="component" value="Unassembled WGS sequence"/>
</dbReference>
<reference evidence="3" key="2">
    <citation type="submission" date="2023-06" db="EMBL/GenBank/DDBJ databases">
        <title>Genome assembly of Pristionchus species.</title>
        <authorList>
            <person name="Yoshida K."/>
            <person name="Sommer R.J."/>
        </authorList>
    </citation>
    <scope>NUCLEOTIDE SEQUENCE</scope>
    <source>
        <strain evidence="3">RS5460</strain>
    </source>
</reference>
<gene>
    <name evidence="2" type="ORF">PMAYCL1PPCAC_18928</name>
    <name evidence="3" type="ORF">PMAYCL1PPCAC_18930</name>
</gene>
<dbReference type="EMBL" id="BTRK01000004">
    <property type="protein sequence ID" value="GMR48735.1"/>
    <property type="molecule type" value="Genomic_DNA"/>
</dbReference>
<evidence type="ECO:0000313" key="3">
    <source>
        <dbReference type="EMBL" id="GMR48735.1"/>
    </source>
</evidence>
<evidence type="ECO:0000256" key="1">
    <source>
        <dbReference type="SAM" id="MobiDB-lite"/>
    </source>
</evidence>
<sequence>LLPSHSNADDLSPDRHRPGFPPVDAMSGCLVRRHHLYRWSRPTHLQYGHRRASLHLSPLPLAHPPDSHLVCRRDVPRGQGAQGQKRQHVEAIDGPEEQVGLRVDVCDDVHLRTVCDPHDVGSQLGDPPNGVHIIRDRELKFGIDGECLPRISSLLHVLVLERNGDRPRSG</sequence>
<name>A0AAN5I255_9BILA</name>
<keyword evidence="4" id="KW-1185">Reference proteome</keyword>
<accession>A0AAN5I255</accession>
<comment type="caution">
    <text evidence="3">The sequence shown here is derived from an EMBL/GenBank/DDBJ whole genome shotgun (WGS) entry which is preliminary data.</text>
</comment>